<dbReference type="AlphaFoldDB" id="A0A433DM07"/>
<dbReference type="PANTHER" id="PTHR10579:SF57">
    <property type="entry name" value="OS11G0687100 PROTEIN"/>
    <property type="match status" value="1"/>
</dbReference>
<evidence type="ECO:0000313" key="9">
    <source>
        <dbReference type="Proteomes" id="UP000268093"/>
    </source>
</evidence>
<dbReference type="Pfam" id="PF13519">
    <property type="entry name" value="VWA_2"/>
    <property type="match status" value="1"/>
</dbReference>
<evidence type="ECO:0000259" key="6">
    <source>
        <dbReference type="PROSITE" id="PS50089"/>
    </source>
</evidence>
<dbReference type="OrthoDB" id="2358609at2759"/>
<dbReference type="PANTHER" id="PTHR10579">
    <property type="entry name" value="CALCIUM-ACTIVATED CHLORIDE CHANNEL REGULATOR"/>
    <property type="match status" value="1"/>
</dbReference>
<dbReference type="EMBL" id="RBNI01000379">
    <property type="protein sequence ID" value="RUP51869.1"/>
    <property type="molecule type" value="Genomic_DNA"/>
</dbReference>
<dbReference type="Gene3D" id="3.30.40.10">
    <property type="entry name" value="Zinc/RING finger domain, C3HC4 (zinc finger)"/>
    <property type="match status" value="1"/>
</dbReference>
<dbReference type="SUPFAM" id="SSF53300">
    <property type="entry name" value="vWA-like"/>
    <property type="match status" value="1"/>
</dbReference>
<keyword evidence="9" id="KW-1185">Reference proteome</keyword>
<dbReference type="Pfam" id="PF00097">
    <property type="entry name" value="zf-C3HC4"/>
    <property type="match status" value="1"/>
</dbReference>
<evidence type="ECO:0008006" key="10">
    <source>
        <dbReference type="Google" id="ProtNLM"/>
    </source>
</evidence>
<organism evidence="8 9">
    <name type="scientific">Jimgerdemannia flammicorona</name>
    <dbReference type="NCBI Taxonomy" id="994334"/>
    <lineage>
        <taxon>Eukaryota</taxon>
        <taxon>Fungi</taxon>
        <taxon>Fungi incertae sedis</taxon>
        <taxon>Mucoromycota</taxon>
        <taxon>Mucoromycotina</taxon>
        <taxon>Endogonomycetes</taxon>
        <taxon>Endogonales</taxon>
        <taxon>Endogonaceae</taxon>
        <taxon>Jimgerdemannia</taxon>
    </lineage>
</organism>
<dbReference type="Proteomes" id="UP000268093">
    <property type="component" value="Unassembled WGS sequence"/>
</dbReference>
<feature type="region of interest" description="Disordered" evidence="5">
    <location>
        <begin position="734"/>
        <end position="810"/>
    </location>
</feature>
<evidence type="ECO:0000259" key="7">
    <source>
        <dbReference type="PROSITE" id="PS50234"/>
    </source>
</evidence>
<feature type="compositionally biased region" description="Basic residues" evidence="5">
    <location>
        <begin position="635"/>
        <end position="645"/>
    </location>
</feature>
<dbReference type="Gene3D" id="3.40.50.410">
    <property type="entry name" value="von Willebrand factor, type A domain"/>
    <property type="match status" value="1"/>
</dbReference>
<dbReference type="InterPro" id="IPR002035">
    <property type="entry name" value="VWF_A"/>
</dbReference>
<dbReference type="SMART" id="SM00184">
    <property type="entry name" value="RING"/>
    <property type="match status" value="1"/>
</dbReference>
<feature type="domain" description="VWFA" evidence="7">
    <location>
        <begin position="166"/>
        <end position="366"/>
    </location>
</feature>
<feature type="compositionally biased region" description="Polar residues" evidence="5">
    <location>
        <begin position="787"/>
        <end position="797"/>
    </location>
</feature>
<name>A0A433DM07_9FUNG</name>
<sequence>MHGVITRNCGARLVHVYKKSRNLSSLSIQLNMARTKQTARKSSGGHAPAQIRGSASAAGYRAYITGQQATSHTTVNKKTSFLNYENIFYSFAFNVGSLEQTESFVPRYFVASTFARRWAQEDSPPSTSEDPVSSPQQSERTYWLGLSTVSKHDGEGMKNHPRLPLDLVVSLDISGSMSSHFDSDCETYRSKLDVAKEGLHAITAQLKSGDRFGLVVFDDRQTEILSLTDWDDVNKPALKNKITNIKLRGGTDLTGGMRAATNLFKTGHKNKSKIDPEVLRTRRIIFLTDLNSSCGTANDEGKLLKLTAKNASELPGGIYTTVVGVGMDFNVALVERISKTRGCKYTSITSISEFREIMDTEFNHDVMPIAFDIGLEIDSDNWLVDKAYGSPELNGINTGEDDKIAFSSEFPSAHDENGYSKGGLILFRLKPASSAAVNSKNNKSKGKGKPKDSDVDPNVLKICMKYKDVAGKECEKSEEVRLSPSTERYGVATIQLDDGSWFHGTAVRKAIALVDFIDLHNDYIMDDRNFVDSAPAVTHTGWMAPIPATTPVPVPIVTFVSRLKRHQRNAEIFAAFRIRFLHEIDTCGDKSLLSSNQAYLEMIDKIVELETAEANKIITTTAGAATPAADVTKNGKAKRGTKRKANAVDGAADSSGSMENIRAEVTCAICLDILSDPVQLSQCLHSFCRACTPAPASAPVTCPTCQRVTPPNGILSNFVLKNIVECLVSHGGGAQKNDADEHETDDKDAPQAESASKAKRSKPAANVDDAGSSSTPKGRAGRAGHASSVSDGQTPSRRSARLSMPHVMSL</sequence>
<keyword evidence="1" id="KW-0479">Metal-binding</keyword>
<feature type="domain" description="RING-type" evidence="6">
    <location>
        <begin position="667"/>
        <end position="706"/>
    </location>
</feature>
<accession>A0A433DM07</accession>
<feature type="compositionally biased region" description="Polar residues" evidence="5">
    <location>
        <begin position="123"/>
        <end position="139"/>
    </location>
</feature>
<keyword evidence="3" id="KW-0862">Zinc</keyword>
<protein>
    <recommendedName>
        <fullName evidence="10">VWFA domain-containing protein</fullName>
    </recommendedName>
</protein>
<dbReference type="PROSITE" id="PS50234">
    <property type="entry name" value="VWFA"/>
    <property type="match status" value="1"/>
</dbReference>
<dbReference type="InterPro" id="IPR013083">
    <property type="entry name" value="Znf_RING/FYVE/PHD"/>
</dbReference>
<feature type="region of interest" description="Disordered" evidence="5">
    <location>
        <begin position="436"/>
        <end position="456"/>
    </location>
</feature>
<dbReference type="InterPro" id="IPR001841">
    <property type="entry name" value="Znf_RING"/>
</dbReference>
<evidence type="ECO:0000313" key="8">
    <source>
        <dbReference type="EMBL" id="RUP51869.1"/>
    </source>
</evidence>
<keyword evidence="2 4" id="KW-0863">Zinc-finger</keyword>
<dbReference type="SMART" id="SM00327">
    <property type="entry name" value="VWA"/>
    <property type="match status" value="1"/>
</dbReference>
<proteinExistence type="predicted"/>
<reference evidence="8 9" key="1">
    <citation type="journal article" date="2018" name="New Phytol.">
        <title>Phylogenomics of Endogonaceae and evolution of mycorrhizas within Mucoromycota.</title>
        <authorList>
            <person name="Chang Y."/>
            <person name="Desiro A."/>
            <person name="Na H."/>
            <person name="Sandor L."/>
            <person name="Lipzen A."/>
            <person name="Clum A."/>
            <person name="Barry K."/>
            <person name="Grigoriev I.V."/>
            <person name="Martin F.M."/>
            <person name="Stajich J.E."/>
            <person name="Smith M.E."/>
            <person name="Bonito G."/>
            <person name="Spatafora J.W."/>
        </authorList>
    </citation>
    <scope>NUCLEOTIDE SEQUENCE [LARGE SCALE GENOMIC DNA]</scope>
    <source>
        <strain evidence="8 9">GMNB39</strain>
    </source>
</reference>
<gene>
    <name evidence="8" type="ORF">BC936DRAFT_145034</name>
</gene>
<evidence type="ECO:0000256" key="4">
    <source>
        <dbReference type="PROSITE-ProRule" id="PRU00175"/>
    </source>
</evidence>
<dbReference type="SUPFAM" id="SSF57850">
    <property type="entry name" value="RING/U-box"/>
    <property type="match status" value="1"/>
</dbReference>
<feature type="region of interest" description="Disordered" evidence="5">
    <location>
        <begin position="629"/>
        <end position="655"/>
    </location>
</feature>
<dbReference type="InterPro" id="IPR036465">
    <property type="entry name" value="vWFA_dom_sf"/>
</dbReference>
<comment type="caution">
    <text evidence="8">The sequence shown here is derived from an EMBL/GenBank/DDBJ whole genome shotgun (WGS) entry which is preliminary data.</text>
</comment>
<evidence type="ECO:0000256" key="5">
    <source>
        <dbReference type="SAM" id="MobiDB-lite"/>
    </source>
</evidence>
<dbReference type="CDD" id="cd00198">
    <property type="entry name" value="vWFA"/>
    <property type="match status" value="1"/>
</dbReference>
<feature type="region of interest" description="Disordered" evidence="5">
    <location>
        <begin position="120"/>
        <end position="139"/>
    </location>
</feature>
<evidence type="ECO:0000256" key="2">
    <source>
        <dbReference type="ARBA" id="ARBA00022771"/>
    </source>
</evidence>
<evidence type="ECO:0000256" key="3">
    <source>
        <dbReference type="ARBA" id="ARBA00022833"/>
    </source>
</evidence>
<dbReference type="PROSITE" id="PS50089">
    <property type="entry name" value="ZF_RING_2"/>
    <property type="match status" value="1"/>
</dbReference>
<dbReference type="InterPro" id="IPR051266">
    <property type="entry name" value="CLCR"/>
</dbReference>
<evidence type="ECO:0000256" key="1">
    <source>
        <dbReference type="ARBA" id="ARBA00022723"/>
    </source>
</evidence>
<dbReference type="InterPro" id="IPR018957">
    <property type="entry name" value="Znf_C3HC4_RING-type"/>
</dbReference>
<dbReference type="GO" id="GO:0008270">
    <property type="term" value="F:zinc ion binding"/>
    <property type="evidence" value="ECO:0007669"/>
    <property type="project" value="UniProtKB-KW"/>
</dbReference>